<reference evidence="2 3" key="1">
    <citation type="submission" date="2017-06" db="EMBL/GenBank/DDBJ databases">
        <title>Investigating the central metabolism of Clostridium thermosuccinogenes.</title>
        <authorList>
            <person name="Koendjbiharie J.G."/>
            <person name="van Kranenburg R."/>
        </authorList>
    </citation>
    <scope>NUCLEOTIDE SEQUENCE [LARGE SCALE GENOMIC DNA]</scope>
    <source>
        <strain evidence="2 3">DSM 5806</strain>
    </source>
</reference>
<comment type="caution">
    <text evidence="2">The sequence shown here is derived from an EMBL/GenBank/DDBJ whole genome shotgun (WGS) entry which is preliminary data.</text>
</comment>
<accession>A0A2K2FPA5</accession>
<dbReference type="InterPro" id="IPR029058">
    <property type="entry name" value="AB_hydrolase_fold"/>
</dbReference>
<dbReference type="RefSeq" id="WP_103080640.1">
    <property type="nucleotide sequence ID" value="NZ_CP021850.1"/>
</dbReference>
<evidence type="ECO:0000256" key="1">
    <source>
        <dbReference type="SAM" id="SignalP"/>
    </source>
</evidence>
<dbReference type="EMBL" id="NIOJ01000008">
    <property type="protein sequence ID" value="PNU00611.1"/>
    <property type="molecule type" value="Genomic_DNA"/>
</dbReference>
<feature type="signal peptide" evidence="1">
    <location>
        <begin position="1"/>
        <end position="25"/>
    </location>
</feature>
<dbReference type="SUPFAM" id="SSF53474">
    <property type="entry name" value="alpha/beta-Hydrolases"/>
    <property type="match status" value="1"/>
</dbReference>
<dbReference type="KEGG" id="cthd:CDO33_07540"/>
<organism evidence="2 3">
    <name type="scientific">Clostridium thermosuccinogenes</name>
    <dbReference type="NCBI Taxonomy" id="84032"/>
    <lineage>
        <taxon>Bacteria</taxon>
        <taxon>Bacillati</taxon>
        <taxon>Bacillota</taxon>
        <taxon>Clostridia</taxon>
        <taxon>Eubacteriales</taxon>
        <taxon>Clostridiaceae</taxon>
        <taxon>Clostridium</taxon>
    </lineage>
</organism>
<protein>
    <recommendedName>
        <fullName evidence="4">Alpha/beta hydrolase</fullName>
    </recommendedName>
</protein>
<name>A0A2K2FPA5_9CLOT</name>
<sequence>MIKKYSKLLLSVAAMTLAIPGCSSGQAEKTIKAGNIADIRSKVWNSYVEKVSEDPERKNEFESKELKYGEVTMRYEMFTIGEAPEDGYPLYITLHGGGNAPKEVNDQQWEHMKIYYRNSVENGVYVAVRGVRDTWNTHFNDESYPLYDRLIENMILFANVNPNRVYILGFSAGGDGVYQIAPRMADRFAAANMSAGHPNGVSMKNVRNLPFAIQVGEKDTAYERNVQAAIYDGILSDLEKAEGGYYHQTFIHYNKPHNFYDNHAMRNNQKVIADLEAWRTENNRLTFEANTNAIDWVSRFKRNPYPEKIVWDLSTRASLRDVNSFYWLRLNNPEEETEGEIKASLDPKANSVIIDTANLKGGFTILLNEKMLNIFKPVTVHIGDQKFKVDVKPSEEFLIETTFERGDFNYQFAAGISLGKENNVWKVLE</sequence>
<dbReference type="Proteomes" id="UP000236151">
    <property type="component" value="Unassembled WGS sequence"/>
</dbReference>
<evidence type="ECO:0000313" key="3">
    <source>
        <dbReference type="Proteomes" id="UP000236151"/>
    </source>
</evidence>
<feature type="chain" id="PRO_5039024313" description="Alpha/beta hydrolase" evidence="1">
    <location>
        <begin position="26"/>
        <end position="429"/>
    </location>
</feature>
<dbReference type="Gene3D" id="3.40.50.1820">
    <property type="entry name" value="alpha/beta hydrolase"/>
    <property type="match status" value="1"/>
</dbReference>
<evidence type="ECO:0000313" key="2">
    <source>
        <dbReference type="EMBL" id="PNU00611.1"/>
    </source>
</evidence>
<evidence type="ECO:0008006" key="4">
    <source>
        <dbReference type="Google" id="ProtNLM"/>
    </source>
</evidence>
<proteinExistence type="predicted"/>
<dbReference type="OrthoDB" id="9764953at2"/>
<dbReference type="AlphaFoldDB" id="A0A2K2FPA5"/>
<keyword evidence="1" id="KW-0732">Signal</keyword>
<gene>
    <name evidence="2" type="ORF">CDQ84_05040</name>
</gene>
<keyword evidence="3" id="KW-1185">Reference proteome</keyword>